<sequence length="346" mass="38915">NHLQEAIRLLRLLHGILADFEDIKDSSMNFPYFLRSVLDYLRKFHFLPSELHNRGMLGAQHALDPLTTVKACVNNAGIALIQHGWHPMSFITISGEIDSRAIEKSSMWFPDHWFLVVSLRNIMAYKTSGWLMESTCISVSFDMELFGSNSSDEQLTGVRILRQFAVNEWYSGETLEKIIINVPVVERSVEMLKRSAADILSKLASKQQNSLRVAGISGAMETIFSEHEIIRFNSLGLLILKKLAKDHDNCGNLGNTRGFLPRIIDFTHVDQVQLWDENADVTRSQVLETVVQLVKMLVSTTENTWKAVQHFLTYGDDGNQGSVRIAAGRLVEALEVPSICVNVASL</sequence>
<feature type="non-terminal residue" evidence="1">
    <location>
        <position position="1"/>
    </location>
</feature>
<dbReference type="Gene3D" id="1.25.10.10">
    <property type="entry name" value="Leucine-rich Repeat Variant"/>
    <property type="match status" value="1"/>
</dbReference>
<dbReference type="InterPro" id="IPR023614">
    <property type="entry name" value="Porin_dom_sf"/>
</dbReference>
<dbReference type="Proteomes" id="UP000824890">
    <property type="component" value="Unassembled WGS sequence"/>
</dbReference>
<name>A0ABQ7XPW2_BRANA</name>
<dbReference type="PANTHER" id="PTHR33115">
    <property type="entry name" value="ARM REPEAT SUPERFAMILY PROTEIN"/>
    <property type="match status" value="1"/>
</dbReference>
<dbReference type="PANTHER" id="PTHR33115:SF50">
    <property type="entry name" value="ARM REPEAT SUPERFAMILY PROTEIN"/>
    <property type="match status" value="1"/>
</dbReference>
<dbReference type="EMBL" id="JAGKQM010000019">
    <property type="protein sequence ID" value="KAH0857980.1"/>
    <property type="molecule type" value="Genomic_DNA"/>
</dbReference>
<organism evidence="1 2">
    <name type="scientific">Brassica napus</name>
    <name type="common">Rape</name>
    <dbReference type="NCBI Taxonomy" id="3708"/>
    <lineage>
        <taxon>Eukaryota</taxon>
        <taxon>Viridiplantae</taxon>
        <taxon>Streptophyta</taxon>
        <taxon>Embryophyta</taxon>
        <taxon>Tracheophyta</taxon>
        <taxon>Spermatophyta</taxon>
        <taxon>Magnoliopsida</taxon>
        <taxon>eudicotyledons</taxon>
        <taxon>Gunneridae</taxon>
        <taxon>Pentapetalae</taxon>
        <taxon>rosids</taxon>
        <taxon>malvids</taxon>
        <taxon>Brassicales</taxon>
        <taxon>Brassicaceae</taxon>
        <taxon>Brassiceae</taxon>
        <taxon>Brassica</taxon>
    </lineage>
</organism>
<dbReference type="InterPro" id="IPR027246">
    <property type="entry name" value="Porin_Euk/Tom40"/>
</dbReference>
<evidence type="ECO:0000313" key="1">
    <source>
        <dbReference type="EMBL" id="KAH0857980.1"/>
    </source>
</evidence>
<reference evidence="1 2" key="1">
    <citation type="submission" date="2021-05" db="EMBL/GenBank/DDBJ databases">
        <title>Genome Assembly of Synthetic Allotetraploid Brassica napus Reveals Homoeologous Exchanges between Subgenomes.</title>
        <authorList>
            <person name="Davis J.T."/>
        </authorList>
    </citation>
    <scope>NUCLEOTIDE SEQUENCE [LARGE SCALE GENOMIC DNA]</scope>
    <source>
        <strain evidence="2">cv. Da-Ae</strain>
        <tissue evidence="1">Seedling</tissue>
    </source>
</reference>
<dbReference type="Pfam" id="PF01459">
    <property type="entry name" value="Porin_3"/>
    <property type="match status" value="1"/>
</dbReference>
<protein>
    <submittedName>
        <fullName evidence="1">Uncharacterized protein</fullName>
    </submittedName>
</protein>
<gene>
    <name evidence="1" type="ORF">HID58_086241</name>
</gene>
<proteinExistence type="predicted"/>
<comment type="caution">
    <text evidence="1">The sequence shown here is derived from an EMBL/GenBank/DDBJ whole genome shotgun (WGS) entry which is preliminary data.</text>
</comment>
<dbReference type="InterPro" id="IPR011989">
    <property type="entry name" value="ARM-like"/>
</dbReference>
<dbReference type="Gene3D" id="2.40.160.10">
    <property type="entry name" value="Porin"/>
    <property type="match status" value="1"/>
</dbReference>
<keyword evidence="2" id="KW-1185">Reference proteome</keyword>
<accession>A0ABQ7XPW2</accession>
<evidence type="ECO:0000313" key="2">
    <source>
        <dbReference type="Proteomes" id="UP000824890"/>
    </source>
</evidence>